<dbReference type="AlphaFoldDB" id="A0A0P1BJT9"/>
<organism evidence="2 3">
    <name type="scientific">Ceraceosorus bombacis</name>
    <dbReference type="NCBI Taxonomy" id="401625"/>
    <lineage>
        <taxon>Eukaryota</taxon>
        <taxon>Fungi</taxon>
        <taxon>Dikarya</taxon>
        <taxon>Basidiomycota</taxon>
        <taxon>Ustilaginomycotina</taxon>
        <taxon>Exobasidiomycetes</taxon>
        <taxon>Ceraceosorales</taxon>
        <taxon>Ceraceosoraceae</taxon>
        <taxon>Ceraceosorus</taxon>
    </lineage>
</organism>
<dbReference type="OrthoDB" id="3366619at2759"/>
<feature type="compositionally biased region" description="Low complexity" evidence="1">
    <location>
        <begin position="285"/>
        <end position="294"/>
    </location>
</feature>
<evidence type="ECO:0000256" key="1">
    <source>
        <dbReference type="SAM" id="MobiDB-lite"/>
    </source>
</evidence>
<feature type="compositionally biased region" description="Polar residues" evidence="1">
    <location>
        <begin position="210"/>
        <end position="219"/>
    </location>
</feature>
<feature type="compositionally biased region" description="Polar residues" evidence="1">
    <location>
        <begin position="247"/>
        <end position="263"/>
    </location>
</feature>
<feature type="region of interest" description="Disordered" evidence="1">
    <location>
        <begin position="159"/>
        <end position="409"/>
    </location>
</feature>
<feature type="compositionally biased region" description="Basic and acidic residues" evidence="1">
    <location>
        <begin position="93"/>
        <end position="116"/>
    </location>
</feature>
<feature type="region of interest" description="Disordered" evidence="1">
    <location>
        <begin position="1"/>
        <end position="147"/>
    </location>
</feature>
<feature type="compositionally biased region" description="Polar residues" evidence="1">
    <location>
        <begin position="376"/>
        <end position="389"/>
    </location>
</feature>
<feature type="region of interest" description="Disordered" evidence="1">
    <location>
        <begin position="452"/>
        <end position="551"/>
    </location>
</feature>
<dbReference type="Proteomes" id="UP000054845">
    <property type="component" value="Unassembled WGS sequence"/>
</dbReference>
<reference evidence="2 3" key="1">
    <citation type="submission" date="2014-09" db="EMBL/GenBank/DDBJ databases">
        <authorList>
            <person name="Magalhaes I.L.F."/>
            <person name="Oliveira U."/>
            <person name="Santos F.R."/>
            <person name="Vidigal T.H.D.A."/>
            <person name="Brescovit A.D."/>
            <person name="Santos A.J."/>
        </authorList>
    </citation>
    <scope>NUCLEOTIDE SEQUENCE [LARGE SCALE GENOMIC DNA]</scope>
</reference>
<feature type="compositionally biased region" description="Low complexity" evidence="1">
    <location>
        <begin position="323"/>
        <end position="345"/>
    </location>
</feature>
<accession>A0A0P1BJT9</accession>
<protein>
    <submittedName>
        <fullName evidence="2">Uncharacterized protein</fullName>
    </submittedName>
</protein>
<dbReference type="EMBL" id="CCYA01000278">
    <property type="protein sequence ID" value="CEH16205.1"/>
    <property type="molecule type" value="Genomic_DNA"/>
</dbReference>
<evidence type="ECO:0000313" key="3">
    <source>
        <dbReference type="Proteomes" id="UP000054845"/>
    </source>
</evidence>
<sequence length="578" mass="60683">MAGSVIVTPTTPLPSSAHPLATKSNGQHYTQSIAAPVGSDPLSPTADDDGEPAMLANGASSNRITPSYLQESGDKATNHQKQNRKSGWIELDTAARHQDRPKMSSSSKQDRARQEAEEWGTTGNRKHQSAIGYPYSPNGEEPDGEAKAIEENLERWAAAEKQRRRALRASRSTSLVGPASNSSTTSLARRISTLGRKASTTTGGVAVNGLNGSSTSESPISGGAALLRRGSKSESMSSAEEGRESGDSSQRSLRAVNSNTSAGSAKRQLGDSIVEESEADSLQGSSTPSSSATTEAKGKWKASESDGGWSVPPSAAEQRRLASDNYDSAAAAAAATANASPTTPSGNPFGDESEAAAARDSPNKARSPSRRRDSATDQSLGRSYSQSGKATPRRPIVTPGRAPSVRYHAEKSGKYAPAIVATDMDVAGNPFVGKEEVEDISRSRYAMRGSGAYSSTINRPARQASASGLMEDLVEEPSTPTSAAPSVAQDPERRMSQLAPPPRTSTSTSRFNEVGLDEDDAWSPTMEEPSADAGHKAQPRADPIENEGRRKPWWTELLCGCGLAPGADDEQTGKTGPE</sequence>
<proteinExistence type="predicted"/>
<keyword evidence="3" id="KW-1185">Reference proteome</keyword>
<feature type="compositionally biased region" description="Polar residues" evidence="1">
    <location>
        <begin position="22"/>
        <end position="33"/>
    </location>
</feature>
<name>A0A0P1BJT9_9BASI</name>
<evidence type="ECO:0000313" key="2">
    <source>
        <dbReference type="EMBL" id="CEH16205.1"/>
    </source>
</evidence>
<feature type="compositionally biased region" description="Polar residues" evidence="1">
    <location>
        <begin position="58"/>
        <end position="70"/>
    </location>
</feature>